<dbReference type="GO" id="GO:0003682">
    <property type="term" value="F:chromatin binding"/>
    <property type="evidence" value="ECO:0007669"/>
    <property type="project" value="InterPro"/>
</dbReference>
<evidence type="ECO:0000256" key="1">
    <source>
        <dbReference type="SAM" id="MobiDB-lite"/>
    </source>
</evidence>
<name>B9RS64_RICCO</name>
<feature type="domain" description="BAH" evidence="2">
    <location>
        <begin position="38"/>
        <end position="163"/>
    </location>
</feature>
<dbReference type="FunFam" id="2.30.30.490:FF:000017">
    <property type="entry name" value="Bromo-adjacent homology (BAH) domain-containing protein"/>
    <property type="match status" value="1"/>
</dbReference>
<dbReference type="PROSITE" id="PS51038">
    <property type="entry name" value="BAH"/>
    <property type="match status" value="1"/>
</dbReference>
<reference evidence="4" key="1">
    <citation type="journal article" date="2010" name="Nat. Biotechnol.">
        <title>Draft genome sequence of the oilseed species Ricinus communis.</title>
        <authorList>
            <person name="Chan A.P."/>
            <person name="Crabtree J."/>
            <person name="Zhao Q."/>
            <person name="Lorenzi H."/>
            <person name="Orvis J."/>
            <person name="Puiu D."/>
            <person name="Melake-Berhan A."/>
            <person name="Jones K.M."/>
            <person name="Redman J."/>
            <person name="Chen G."/>
            <person name="Cahoon E.B."/>
            <person name="Gedil M."/>
            <person name="Stanke M."/>
            <person name="Haas B.J."/>
            <person name="Wortman J.R."/>
            <person name="Fraser-Liggett C.M."/>
            <person name="Ravel J."/>
            <person name="Rabinowicz P.D."/>
        </authorList>
    </citation>
    <scope>NUCLEOTIDE SEQUENCE [LARGE SCALE GENOMIC DNA]</scope>
    <source>
        <strain evidence="4">cv. Hale</strain>
    </source>
</reference>
<dbReference type="AlphaFoldDB" id="B9RS64"/>
<dbReference type="eggNOG" id="ENOG502QSH0">
    <property type="taxonomic scope" value="Eukaryota"/>
</dbReference>
<dbReference type="PANTHER" id="PTHR47073">
    <property type="entry name" value="PROTEIN ANTI-SILENCING 1"/>
    <property type="match status" value="1"/>
</dbReference>
<dbReference type="InterPro" id="IPR035979">
    <property type="entry name" value="RBD_domain_sf"/>
</dbReference>
<dbReference type="InParanoid" id="B9RS64"/>
<dbReference type="PANTHER" id="PTHR47073:SF2">
    <property type="entry name" value="PROTEIN ANTI-SILENCING 1"/>
    <property type="match status" value="1"/>
</dbReference>
<evidence type="ECO:0000313" key="4">
    <source>
        <dbReference type="Proteomes" id="UP000008311"/>
    </source>
</evidence>
<dbReference type="OMA" id="KIWQQNQ"/>
<accession>B9RS64</accession>
<dbReference type="SMART" id="SM00439">
    <property type="entry name" value="BAH"/>
    <property type="match status" value="1"/>
</dbReference>
<evidence type="ECO:0000313" key="3">
    <source>
        <dbReference type="EMBL" id="EEF45924.1"/>
    </source>
</evidence>
<dbReference type="KEGG" id="rcu:8271223"/>
<keyword evidence="4" id="KW-1185">Reference proteome</keyword>
<dbReference type="InterPro" id="IPR001025">
    <property type="entry name" value="BAH_dom"/>
</dbReference>
<dbReference type="Gene3D" id="2.30.30.490">
    <property type="match status" value="1"/>
</dbReference>
<feature type="compositionally biased region" description="Basic and acidic residues" evidence="1">
    <location>
        <begin position="357"/>
        <end position="376"/>
    </location>
</feature>
<dbReference type="GO" id="GO:0003723">
    <property type="term" value="F:RNA binding"/>
    <property type="evidence" value="ECO:0000318"/>
    <property type="project" value="GO_Central"/>
</dbReference>
<dbReference type="EMBL" id="EQ973807">
    <property type="protein sequence ID" value="EEF45924.1"/>
    <property type="molecule type" value="Genomic_DNA"/>
</dbReference>
<dbReference type="Proteomes" id="UP000008311">
    <property type="component" value="Unassembled WGS sequence"/>
</dbReference>
<organism evidence="3 4">
    <name type="scientific">Ricinus communis</name>
    <name type="common">Castor bean</name>
    <dbReference type="NCBI Taxonomy" id="3988"/>
    <lineage>
        <taxon>Eukaryota</taxon>
        <taxon>Viridiplantae</taxon>
        <taxon>Streptophyta</taxon>
        <taxon>Embryophyta</taxon>
        <taxon>Tracheophyta</taxon>
        <taxon>Spermatophyta</taxon>
        <taxon>Magnoliopsida</taxon>
        <taxon>eudicotyledons</taxon>
        <taxon>Gunneridae</taxon>
        <taxon>Pentapetalae</taxon>
        <taxon>rosids</taxon>
        <taxon>fabids</taxon>
        <taxon>Malpighiales</taxon>
        <taxon>Euphorbiaceae</taxon>
        <taxon>Acalyphoideae</taxon>
        <taxon>Acalypheae</taxon>
        <taxon>Ricinus</taxon>
    </lineage>
</organism>
<feature type="region of interest" description="Disordered" evidence="1">
    <location>
        <begin position="319"/>
        <end position="409"/>
    </location>
</feature>
<dbReference type="FunCoup" id="B9RS64">
    <property type="interactions" value="1126"/>
</dbReference>
<dbReference type="Pfam" id="PF01426">
    <property type="entry name" value="BAH"/>
    <property type="match status" value="1"/>
</dbReference>
<dbReference type="OrthoDB" id="1896853at2759"/>
<evidence type="ECO:0000259" key="2">
    <source>
        <dbReference type="PROSITE" id="PS51038"/>
    </source>
</evidence>
<dbReference type="InterPro" id="IPR043151">
    <property type="entry name" value="BAH_sf"/>
</dbReference>
<dbReference type="STRING" id="3988.B9RS64"/>
<gene>
    <name evidence="3" type="ORF">RCOM_0803370</name>
</gene>
<sequence length="730" mass="81798">MIQAKEDENIEFKWGNKRGVGGRKKDVQFYESFTFDGVEYMLYDSVYMYADIETEPYIGKIIKIWENSDKTKRVKILWFFRPCEISNYLEANETSKNELFLASGDGVGLANVNPLEAIAGKCNVICISKDSRNPQPSNEELQMADFIFFRIFDVGRHVILDKIDDKIAQVDVKFLLNKVNSQKSHVVPERDSIKKEISGNAIVAADGTTLSSEMNAMVERINLKTDDSSIDPLSKEDADSIVLLPNQRSSVGQKPASFSSDELDEIAKIDHAQGDFSGGKTISHSKVKDNSELITLDVKQKSSLGEKPTSNIVGKLAGEATISDPHKDTASDKIRSRTEDEEIADPKPLLVRQRSSLGEKHASKELDRIDKNKKQESMSNDKIISRSIGDPIRPSKIDKLGGSSEASGGNKEKIVHKLIPDSKRCEGKASEVHAEVKVKALEDSCRFANRALKNDKLDGSFKHCDAKAVDRTATTTGEISKRKLVKDPNETEILSFKKRKLDEKLTKFANGKLPRESPREVSNDVSNTDSKILEVTRRPEADKIKWFKGLPWEERIKAAHAEGRIVLLQNLDPSFTGLEVEDIVWHALKQSCTAKMIPCTAFSSPHSGQAFAIFKTREAAETAVTKLDEGCLMTSYGRPLVGSIAKLSFPGKPSTYFGHMSIDKTRHQMQRVMREAVSTSHCSQPNTIEYDMALEWCFLQEQTNQEWELLYKQHGKELRKLESTLTRQAS</sequence>
<proteinExistence type="predicted"/>
<dbReference type="SUPFAM" id="SSF54928">
    <property type="entry name" value="RNA-binding domain, RBD"/>
    <property type="match status" value="1"/>
</dbReference>
<feature type="compositionally biased region" description="Basic and acidic residues" evidence="1">
    <location>
        <begin position="324"/>
        <end position="338"/>
    </location>
</feature>
<protein>
    <recommendedName>
        <fullName evidence="2">BAH domain-containing protein</fullName>
    </recommendedName>
</protein>